<dbReference type="GO" id="GO:0005739">
    <property type="term" value="C:mitochondrion"/>
    <property type="evidence" value="ECO:0007669"/>
    <property type="project" value="UniProtKB-SubCell"/>
</dbReference>
<evidence type="ECO:0000256" key="3">
    <source>
        <dbReference type="ARBA" id="ARBA00035647"/>
    </source>
</evidence>
<reference evidence="8 9" key="1">
    <citation type="journal article" date="2007" name="Proc. Natl. Acad. Sci. U.S.A.">
        <title>Dandruff-associated Malassezia genomes reveal convergent and divergent virulence traits shared with plant and human fungal pathogens.</title>
        <authorList>
            <person name="Xu J."/>
            <person name="Saunders C.W."/>
            <person name="Hu P."/>
            <person name="Grant R.A."/>
            <person name="Boekhout T."/>
            <person name="Kuramae E.E."/>
            <person name="Kronstad J.W."/>
            <person name="Deangelis Y.M."/>
            <person name="Reeder N.L."/>
            <person name="Johnstone K.R."/>
            <person name="Leland M."/>
            <person name="Fieno A.M."/>
            <person name="Begley W.M."/>
            <person name="Sun Y."/>
            <person name="Lacey M.P."/>
            <person name="Chaudhary T."/>
            <person name="Keough T."/>
            <person name="Chu L."/>
            <person name="Sears R."/>
            <person name="Yuan B."/>
            <person name="Dawson T.L.Jr."/>
        </authorList>
    </citation>
    <scope>NUCLEOTIDE SEQUENCE [LARGE SCALE GENOMIC DNA]</scope>
    <source>
        <strain evidence="9">ATCC MYA-4612 / CBS 7966</strain>
    </source>
</reference>
<accession>A8Q9F4</accession>
<feature type="domain" description="Ribosomal protein mS38 C-terminal" evidence="7">
    <location>
        <begin position="305"/>
        <end position="338"/>
    </location>
</feature>
<proteinExistence type="inferred from homology"/>
<dbReference type="OMA" id="PLALKWD"/>
<evidence type="ECO:0000256" key="2">
    <source>
        <dbReference type="ARBA" id="ARBA00023128"/>
    </source>
</evidence>
<evidence type="ECO:0000313" key="8">
    <source>
        <dbReference type="EMBL" id="EDP42222.1"/>
    </source>
</evidence>
<dbReference type="KEGG" id="mgl:MGL_3471"/>
<keyword evidence="2" id="KW-0496">Mitochondrion</keyword>
<feature type="region of interest" description="Disordered" evidence="6">
    <location>
        <begin position="296"/>
        <end position="338"/>
    </location>
</feature>
<feature type="compositionally biased region" description="Basic residues" evidence="6">
    <location>
        <begin position="310"/>
        <end position="330"/>
    </location>
</feature>
<evidence type="ECO:0000256" key="6">
    <source>
        <dbReference type="SAM" id="MobiDB-lite"/>
    </source>
</evidence>
<evidence type="ECO:0000256" key="1">
    <source>
        <dbReference type="ARBA" id="ARBA00004173"/>
    </source>
</evidence>
<dbReference type="GeneID" id="5853743"/>
<evidence type="ECO:0000256" key="4">
    <source>
        <dbReference type="ARBA" id="ARBA00035682"/>
    </source>
</evidence>
<dbReference type="SMART" id="SM01155">
    <property type="entry name" value="DUF1713"/>
    <property type="match status" value="1"/>
</dbReference>
<dbReference type="Pfam" id="PF08213">
    <property type="entry name" value="COX24_C"/>
    <property type="match status" value="1"/>
</dbReference>
<keyword evidence="9" id="KW-1185">Reference proteome</keyword>
<comment type="caution">
    <text evidence="8">The sequence shown here is derived from an EMBL/GenBank/DDBJ whole genome shotgun (WGS) entry which is preliminary data.</text>
</comment>
<dbReference type="PANTHER" id="PTHR32035:SF3">
    <property type="entry name" value="SMALL RIBOSOMAL SUBUNIT PROTEIN MS38"/>
    <property type="match status" value="1"/>
</dbReference>
<comment type="subcellular location">
    <subcellularLocation>
        <location evidence="1">Mitochondrion</location>
    </subcellularLocation>
</comment>
<dbReference type="STRING" id="425265.A8Q9F4"/>
<dbReference type="OrthoDB" id="2554564at2759"/>
<evidence type="ECO:0000256" key="5">
    <source>
        <dbReference type="SAM" id="Coils"/>
    </source>
</evidence>
<dbReference type="EMBL" id="AAYY01000013">
    <property type="protein sequence ID" value="EDP42222.1"/>
    <property type="molecule type" value="Genomic_DNA"/>
</dbReference>
<dbReference type="InterPro" id="IPR013177">
    <property type="entry name" value="Ribosomal_mS38_C"/>
</dbReference>
<keyword evidence="5" id="KW-0175">Coiled coil</keyword>
<evidence type="ECO:0000259" key="7">
    <source>
        <dbReference type="SMART" id="SM01155"/>
    </source>
</evidence>
<dbReference type="InParanoid" id="A8Q9F4"/>
<comment type="similarity">
    <text evidence="3">Belongs to the mitochondrion-specific ribosomal protein mS38 family.</text>
</comment>
<feature type="coiled-coil region" evidence="5">
    <location>
        <begin position="167"/>
        <end position="194"/>
    </location>
</feature>
<sequence>MRKNVLSLRMTHARAALSTAVAPLAPRCAHRQRTMLASTTGHIHLASKVGAVPSANPPPTSERSLGLQRLYAQHRPLLEHEQLPARSLRIMEGDTLMMESEPLVVPERSVWRRRARRVDTDTFANLLDHLSQLHVSCPSVPTSRKSRIARRTRARGAVASLLPSPTVVAASQRIERMERDAEEREQVMANAREHGLDLERASRLGAEAELVVLGEPAGPHKDWAPGVATHLGSHTQPYVPPAARHVARRRVRARSMDAIDTADEDAHLWLTHGLVQTRVKADHAWRAFVATTMEAPPVSSHPTVSLDSVRRKRRKKMNKHKYKKLRKRQRAERQRLKK</sequence>
<dbReference type="PANTHER" id="PTHR32035">
    <property type="entry name" value="AURORA KINASE A-INTERACTING PROTEIN"/>
    <property type="match status" value="1"/>
</dbReference>
<gene>
    <name evidence="8" type="ORF">MGL_3471</name>
</gene>
<evidence type="ECO:0000313" key="9">
    <source>
        <dbReference type="Proteomes" id="UP000008837"/>
    </source>
</evidence>
<dbReference type="Proteomes" id="UP000008837">
    <property type="component" value="Unassembled WGS sequence"/>
</dbReference>
<dbReference type="AlphaFoldDB" id="A8Q9F4"/>
<name>A8Q9F4_MALGO</name>
<protein>
    <recommendedName>
        <fullName evidence="4">Small ribosomal subunit protein mS38</fullName>
    </recommendedName>
</protein>
<organism evidence="8 9">
    <name type="scientific">Malassezia globosa (strain ATCC MYA-4612 / CBS 7966)</name>
    <name type="common">Dandruff-associated fungus</name>
    <dbReference type="NCBI Taxonomy" id="425265"/>
    <lineage>
        <taxon>Eukaryota</taxon>
        <taxon>Fungi</taxon>
        <taxon>Dikarya</taxon>
        <taxon>Basidiomycota</taxon>
        <taxon>Ustilaginomycotina</taxon>
        <taxon>Malasseziomycetes</taxon>
        <taxon>Malasseziales</taxon>
        <taxon>Malasseziaceae</taxon>
        <taxon>Malassezia</taxon>
    </lineage>
</organism>
<dbReference type="RefSeq" id="XP_001729436.1">
    <property type="nucleotide sequence ID" value="XM_001729384.1"/>
</dbReference>
<dbReference type="VEuPathDB" id="FungiDB:MGL_3471"/>